<dbReference type="SMART" id="SM00066">
    <property type="entry name" value="GAL4"/>
    <property type="match status" value="1"/>
</dbReference>
<evidence type="ECO:0000256" key="1">
    <source>
        <dbReference type="ARBA" id="ARBA00023242"/>
    </source>
</evidence>
<name>A0A9P8PKZ9_9ASCO</name>
<dbReference type="GO" id="GO:0008270">
    <property type="term" value="F:zinc ion binding"/>
    <property type="evidence" value="ECO:0007669"/>
    <property type="project" value="InterPro"/>
</dbReference>
<dbReference type="AlphaFoldDB" id="A0A9P8PKZ9"/>
<dbReference type="Gene3D" id="4.10.240.10">
    <property type="entry name" value="Zn(2)-C6 fungal-type DNA-binding domain"/>
    <property type="match status" value="1"/>
</dbReference>
<organism evidence="4 5">
    <name type="scientific">Wickerhamomyces mucosus</name>
    <dbReference type="NCBI Taxonomy" id="1378264"/>
    <lineage>
        <taxon>Eukaryota</taxon>
        <taxon>Fungi</taxon>
        <taxon>Dikarya</taxon>
        <taxon>Ascomycota</taxon>
        <taxon>Saccharomycotina</taxon>
        <taxon>Saccharomycetes</taxon>
        <taxon>Phaffomycetales</taxon>
        <taxon>Wickerhamomycetaceae</taxon>
        <taxon>Wickerhamomyces</taxon>
    </lineage>
</organism>
<dbReference type="Pfam" id="PF00172">
    <property type="entry name" value="Zn_clus"/>
    <property type="match status" value="1"/>
</dbReference>
<dbReference type="GO" id="GO:0000981">
    <property type="term" value="F:DNA-binding transcription factor activity, RNA polymerase II-specific"/>
    <property type="evidence" value="ECO:0007669"/>
    <property type="project" value="InterPro"/>
</dbReference>
<dbReference type="PANTHER" id="PTHR37534">
    <property type="entry name" value="TRANSCRIPTIONAL ACTIVATOR PROTEIN UGA3"/>
    <property type="match status" value="1"/>
</dbReference>
<sequence>MSKRTRTGCLCCRRRHKKCDEKKPVCKFCSAKGLQCEWPRKGSIFVNYQKDEESSDNLNKTIIFDEPQSLGPSYLDEKLKSPITNDNFKLDMFNNYTLKKLPPIHNMYNFKTNETIPNQSISSAISPEIKYFNNQYSTRNFNNDDDKEYMTTFDTLHINNSMDYQTDKEVRSKDCETSIPINHHSTSSTKSSIQTTTTTSSIQTTSSIVPLMTTTIEKSKLTDKYHHRGYQALTRLSVDSLLN</sequence>
<feature type="domain" description="Zn(2)-C6 fungal-type" evidence="3">
    <location>
        <begin position="8"/>
        <end position="38"/>
    </location>
</feature>
<dbReference type="InterPro" id="IPR036864">
    <property type="entry name" value="Zn2-C6_fun-type_DNA-bd_sf"/>
</dbReference>
<dbReference type="GO" id="GO:0005634">
    <property type="term" value="C:nucleus"/>
    <property type="evidence" value="ECO:0007669"/>
    <property type="project" value="TreeGrafter"/>
</dbReference>
<evidence type="ECO:0000259" key="3">
    <source>
        <dbReference type="PROSITE" id="PS50048"/>
    </source>
</evidence>
<dbReference type="CDD" id="cd00067">
    <property type="entry name" value="GAL4"/>
    <property type="match status" value="1"/>
</dbReference>
<accession>A0A9P8PKZ9</accession>
<dbReference type="OrthoDB" id="3598904at2759"/>
<keyword evidence="1" id="KW-0539">Nucleus</keyword>
<dbReference type="PROSITE" id="PS50048">
    <property type="entry name" value="ZN2_CY6_FUNGAL_2"/>
    <property type="match status" value="1"/>
</dbReference>
<dbReference type="SUPFAM" id="SSF57701">
    <property type="entry name" value="Zn2/Cys6 DNA-binding domain"/>
    <property type="match status" value="1"/>
</dbReference>
<feature type="region of interest" description="Disordered" evidence="2">
    <location>
        <begin position="179"/>
        <end position="200"/>
    </location>
</feature>
<dbReference type="GO" id="GO:0045944">
    <property type="term" value="P:positive regulation of transcription by RNA polymerase II"/>
    <property type="evidence" value="ECO:0007669"/>
    <property type="project" value="TreeGrafter"/>
</dbReference>
<proteinExistence type="predicted"/>
<keyword evidence="5" id="KW-1185">Reference proteome</keyword>
<dbReference type="PROSITE" id="PS00463">
    <property type="entry name" value="ZN2_CY6_FUNGAL_1"/>
    <property type="match status" value="1"/>
</dbReference>
<reference evidence="4" key="1">
    <citation type="journal article" date="2021" name="Open Biol.">
        <title>Shared evolutionary footprints suggest mitochondrial oxidative damage underlies multiple complex I losses in fungi.</title>
        <authorList>
            <person name="Schikora-Tamarit M.A."/>
            <person name="Marcet-Houben M."/>
            <person name="Nosek J."/>
            <person name="Gabaldon T."/>
        </authorList>
    </citation>
    <scope>NUCLEOTIDE SEQUENCE</scope>
    <source>
        <strain evidence="4">CBS6341</strain>
    </source>
</reference>
<dbReference type="EMBL" id="JAEUBF010001036">
    <property type="protein sequence ID" value="KAH3673199.1"/>
    <property type="molecule type" value="Genomic_DNA"/>
</dbReference>
<evidence type="ECO:0000256" key="2">
    <source>
        <dbReference type="SAM" id="MobiDB-lite"/>
    </source>
</evidence>
<dbReference type="PANTHER" id="PTHR37534:SF7">
    <property type="entry name" value="TRANSCRIPTIONAL ACTIVATOR PROTEIN UGA3"/>
    <property type="match status" value="1"/>
</dbReference>
<dbReference type="InterPro" id="IPR001138">
    <property type="entry name" value="Zn2Cys6_DnaBD"/>
</dbReference>
<comment type="caution">
    <text evidence="4">The sequence shown here is derived from an EMBL/GenBank/DDBJ whole genome shotgun (WGS) entry which is preliminary data.</text>
</comment>
<gene>
    <name evidence="4" type="ORF">WICMUC_003817</name>
</gene>
<protein>
    <recommendedName>
        <fullName evidence="3">Zn(2)-C6 fungal-type domain-containing protein</fullName>
    </recommendedName>
</protein>
<evidence type="ECO:0000313" key="5">
    <source>
        <dbReference type="Proteomes" id="UP000769528"/>
    </source>
</evidence>
<evidence type="ECO:0000313" key="4">
    <source>
        <dbReference type="EMBL" id="KAH3673199.1"/>
    </source>
</evidence>
<reference evidence="4" key="2">
    <citation type="submission" date="2021-01" db="EMBL/GenBank/DDBJ databases">
        <authorList>
            <person name="Schikora-Tamarit M.A."/>
        </authorList>
    </citation>
    <scope>NUCLEOTIDE SEQUENCE</scope>
    <source>
        <strain evidence="4">CBS6341</strain>
    </source>
</reference>
<dbReference type="GO" id="GO:0000976">
    <property type="term" value="F:transcription cis-regulatory region binding"/>
    <property type="evidence" value="ECO:0007669"/>
    <property type="project" value="TreeGrafter"/>
</dbReference>
<dbReference type="Proteomes" id="UP000769528">
    <property type="component" value="Unassembled WGS sequence"/>
</dbReference>
<feature type="compositionally biased region" description="Low complexity" evidence="2">
    <location>
        <begin position="185"/>
        <end position="200"/>
    </location>
</feature>